<dbReference type="PANTHER" id="PTHR33376">
    <property type="match status" value="1"/>
</dbReference>
<protein>
    <submittedName>
        <fullName evidence="3">TRAP transporter substrate-binding protein DctP</fullName>
    </submittedName>
</protein>
<keyword evidence="4" id="KW-1185">Reference proteome</keyword>
<dbReference type="InterPro" id="IPR038404">
    <property type="entry name" value="TRAP_DctP_sf"/>
</dbReference>
<dbReference type="PANTHER" id="PTHR33376:SF5">
    <property type="entry name" value="EXTRACYTOPLASMIC SOLUTE RECEPTOR PROTEIN"/>
    <property type="match status" value="1"/>
</dbReference>
<dbReference type="Gene3D" id="3.40.190.170">
    <property type="entry name" value="Bacterial extracellular solute-binding protein, family 7"/>
    <property type="match status" value="1"/>
</dbReference>
<proteinExistence type="predicted"/>
<gene>
    <name evidence="3" type="primary">dctP</name>
    <name evidence="3" type="ORF">KAJ83_07470</name>
</gene>
<dbReference type="EMBL" id="JAGMWN010000003">
    <property type="protein sequence ID" value="MBP5856841.1"/>
    <property type="molecule type" value="Genomic_DNA"/>
</dbReference>
<name>A0A8J7V265_9PROT</name>
<evidence type="ECO:0000313" key="4">
    <source>
        <dbReference type="Proteomes" id="UP000672602"/>
    </source>
</evidence>
<feature type="signal peptide" evidence="2">
    <location>
        <begin position="1"/>
        <end position="30"/>
    </location>
</feature>
<accession>A0A8J7V265</accession>
<dbReference type="GO" id="GO:0055085">
    <property type="term" value="P:transmembrane transport"/>
    <property type="evidence" value="ECO:0007669"/>
    <property type="project" value="InterPro"/>
</dbReference>
<evidence type="ECO:0000256" key="2">
    <source>
        <dbReference type="SAM" id="SignalP"/>
    </source>
</evidence>
<dbReference type="Proteomes" id="UP000672602">
    <property type="component" value="Unassembled WGS sequence"/>
</dbReference>
<evidence type="ECO:0000256" key="1">
    <source>
        <dbReference type="ARBA" id="ARBA00022729"/>
    </source>
</evidence>
<evidence type="ECO:0000313" key="3">
    <source>
        <dbReference type="EMBL" id="MBP5856841.1"/>
    </source>
</evidence>
<dbReference type="InterPro" id="IPR018389">
    <property type="entry name" value="DctP_fam"/>
</dbReference>
<feature type="chain" id="PRO_5035259986" evidence="2">
    <location>
        <begin position="31"/>
        <end position="336"/>
    </location>
</feature>
<comment type="caution">
    <text evidence="3">The sequence shown here is derived from an EMBL/GenBank/DDBJ whole genome shotgun (WGS) entry which is preliminary data.</text>
</comment>
<reference evidence="3" key="1">
    <citation type="submission" date="2021-04" db="EMBL/GenBank/DDBJ databases">
        <authorList>
            <person name="Zhang D.-C."/>
        </authorList>
    </citation>
    <scope>NUCLEOTIDE SEQUENCE</scope>
    <source>
        <strain evidence="3">CGMCC 1.15697</strain>
    </source>
</reference>
<keyword evidence="1 2" id="KW-0732">Signal</keyword>
<dbReference type="AlphaFoldDB" id="A0A8J7V265"/>
<organism evidence="3 4">
    <name type="scientific">Marivibrio halodurans</name>
    <dbReference type="NCBI Taxonomy" id="2039722"/>
    <lineage>
        <taxon>Bacteria</taxon>
        <taxon>Pseudomonadati</taxon>
        <taxon>Pseudomonadota</taxon>
        <taxon>Alphaproteobacteria</taxon>
        <taxon>Rhodospirillales</taxon>
        <taxon>Rhodospirillaceae</taxon>
        <taxon>Marivibrio</taxon>
    </lineage>
</organism>
<dbReference type="RefSeq" id="WP_210681429.1">
    <property type="nucleotide sequence ID" value="NZ_JAGMWN010000003.1"/>
</dbReference>
<sequence length="336" mass="36759">MLMEKCLSRVGRVGLLAFALSAAGVASAPAEELKFLSSWDKSFDARVYVAERYAELVTEKSGGDLTFTFRGPETVPPFKQLEPVKAGVFDLLFTHGSYHLGDKGLATMLDALENWDPERAREVGIFDLVDQYYQEQNNLKVIALNSAGVDGYQVVLKEPLDENGGWEGRKIRGTKSYQNVIEALGGSGVVLPVGETYSALEKGVVDGAAWPSTGVVNFKWHEVAGYRVRPTFGVGIFPILMNLDSFNGLSAEQQEIMVEAGKAIEKEAIESGRQVEQAEYAKLEDLGMTTADLSEENARKVTEAWASAMWSQGEECCGETAKKLRALAIEHDFVAE</sequence>
<dbReference type="NCBIfam" id="NF037995">
    <property type="entry name" value="TRAP_S1"/>
    <property type="match status" value="1"/>
</dbReference>
<dbReference type="Pfam" id="PF03480">
    <property type="entry name" value="DctP"/>
    <property type="match status" value="1"/>
</dbReference>